<keyword evidence="2" id="KW-1185">Reference proteome</keyword>
<accession>A0A1A9Z7H5</accession>
<dbReference type="VEuPathDB" id="VectorBase:GPAI006210"/>
<reference evidence="1" key="2">
    <citation type="submission" date="2020-05" db="UniProtKB">
        <authorList>
            <consortium name="EnsemblMetazoa"/>
        </authorList>
    </citation>
    <scope>IDENTIFICATION</scope>
    <source>
        <strain evidence="1">IAEA</strain>
    </source>
</reference>
<protein>
    <submittedName>
        <fullName evidence="1">Uncharacterized protein</fullName>
    </submittedName>
</protein>
<organism evidence="1 2">
    <name type="scientific">Glossina pallidipes</name>
    <name type="common">Tsetse fly</name>
    <dbReference type="NCBI Taxonomy" id="7398"/>
    <lineage>
        <taxon>Eukaryota</taxon>
        <taxon>Metazoa</taxon>
        <taxon>Ecdysozoa</taxon>
        <taxon>Arthropoda</taxon>
        <taxon>Hexapoda</taxon>
        <taxon>Insecta</taxon>
        <taxon>Pterygota</taxon>
        <taxon>Neoptera</taxon>
        <taxon>Endopterygota</taxon>
        <taxon>Diptera</taxon>
        <taxon>Brachycera</taxon>
        <taxon>Muscomorpha</taxon>
        <taxon>Hippoboscoidea</taxon>
        <taxon>Glossinidae</taxon>
        <taxon>Glossina</taxon>
    </lineage>
</organism>
<name>A0A1A9Z7H5_GLOPL</name>
<dbReference type="AlphaFoldDB" id="A0A1A9Z7H5"/>
<proteinExistence type="predicted"/>
<dbReference type="Proteomes" id="UP000092445">
    <property type="component" value="Unassembled WGS sequence"/>
</dbReference>
<evidence type="ECO:0000313" key="1">
    <source>
        <dbReference type="EnsemblMetazoa" id="GPAI006210-PA"/>
    </source>
</evidence>
<evidence type="ECO:0000313" key="2">
    <source>
        <dbReference type="Proteomes" id="UP000092445"/>
    </source>
</evidence>
<sequence>MNILNTQIYLLYTATLRHLGKKGFRRENASVTSRWTPAGKRRIPLDNAHAVAAVVDVVATPATGAAQKSVAISISIFSPRNSSASASIRIPPSRKNVSIPLYLTVLLSAASYCKHKRVLTTHKGFVNTRVRAPASAAANICIAGPNGNAVFPP</sequence>
<dbReference type="EnsemblMetazoa" id="GPAI006210-RA">
    <property type="protein sequence ID" value="GPAI006210-PA"/>
    <property type="gene ID" value="GPAI006210"/>
</dbReference>
<reference evidence="2" key="1">
    <citation type="submission" date="2014-03" db="EMBL/GenBank/DDBJ databases">
        <authorList>
            <person name="Aksoy S."/>
            <person name="Warren W."/>
            <person name="Wilson R.K."/>
        </authorList>
    </citation>
    <scope>NUCLEOTIDE SEQUENCE [LARGE SCALE GENOMIC DNA]</scope>
    <source>
        <strain evidence="2">IAEA</strain>
    </source>
</reference>